<sequence length="135" mass="16155">MSEYIEGGNRFSRINHNAYWANAHLDTRFHINKDSVDDNYKHLRDCINHPTTGLLAGKKHRTLNYEWYYYRNLRDLLKIPEIQQSVDTFNTKFEKLYPKTGKARLYLINTESTVLNYVKPIKKTFRRAIFKLIGR</sequence>
<comment type="caution">
    <text evidence="1">The sequence shown here is derived from an EMBL/GenBank/DDBJ whole genome shotgun (WGS) entry which is preliminary data.</text>
</comment>
<evidence type="ECO:0000313" key="2">
    <source>
        <dbReference type="Proteomes" id="UP000823632"/>
    </source>
</evidence>
<evidence type="ECO:0000313" key="1">
    <source>
        <dbReference type="EMBL" id="MBO8431422.1"/>
    </source>
</evidence>
<dbReference type="EMBL" id="JADIND010000194">
    <property type="protein sequence ID" value="MBO8431422.1"/>
    <property type="molecule type" value="Genomic_DNA"/>
</dbReference>
<protein>
    <submittedName>
        <fullName evidence="1">Uncharacterized protein</fullName>
    </submittedName>
</protein>
<organism evidence="1 2">
    <name type="scientific">Candidatus Scatousia excrementipullorum</name>
    <dbReference type="NCBI Taxonomy" id="2840936"/>
    <lineage>
        <taxon>Bacteria</taxon>
        <taxon>Candidatus Scatousia</taxon>
    </lineage>
</organism>
<reference evidence="1" key="1">
    <citation type="submission" date="2020-10" db="EMBL/GenBank/DDBJ databases">
        <authorList>
            <person name="Gilroy R."/>
        </authorList>
    </citation>
    <scope>NUCLEOTIDE SEQUENCE</scope>
    <source>
        <strain evidence="1">10192</strain>
    </source>
</reference>
<gene>
    <name evidence="1" type="ORF">IAC76_08555</name>
</gene>
<name>A0A9D9H0V2_9BACT</name>
<dbReference type="AlphaFoldDB" id="A0A9D9H0V2"/>
<proteinExistence type="predicted"/>
<dbReference type="Proteomes" id="UP000823632">
    <property type="component" value="Unassembled WGS sequence"/>
</dbReference>
<reference evidence="1" key="2">
    <citation type="journal article" date="2021" name="PeerJ">
        <title>Extensive microbial diversity within the chicken gut microbiome revealed by metagenomics and culture.</title>
        <authorList>
            <person name="Gilroy R."/>
            <person name="Ravi A."/>
            <person name="Getino M."/>
            <person name="Pursley I."/>
            <person name="Horton D.L."/>
            <person name="Alikhan N.F."/>
            <person name="Baker D."/>
            <person name="Gharbi K."/>
            <person name="Hall N."/>
            <person name="Watson M."/>
            <person name="Adriaenssens E.M."/>
            <person name="Foster-Nyarko E."/>
            <person name="Jarju S."/>
            <person name="Secka A."/>
            <person name="Antonio M."/>
            <person name="Oren A."/>
            <person name="Chaudhuri R.R."/>
            <person name="La Ragione R."/>
            <person name="Hildebrand F."/>
            <person name="Pallen M.J."/>
        </authorList>
    </citation>
    <scope>NUCLEOTIDE SEQUENCE</scope>
    <source>
        <strain evidence="1">10192</strain>
    </source>
</reference>
<accession>A0A9D9H0V2</accession>